<evidence type="ECO:0000256" key="1">
    <source>
        <dbReference type="SAM" id="Phobius"/>
    </source>
</evidence>
<accession>A0ABR7KXC9</accession>
<keyword evidence="1" id="KW-0812">Transmembrane</keyword>
<proteinExistence type="predicted"/>
<reference evidence="2 3" key="1">
    <citation type="submission" date="2020-08" db="EMBL/GenBank/DDBJ databases">
        <authorList>
            <person name="Sun Q."/>
            <person name="Inoue M."/>
        </authorList>
    </citation>
    <scope>NUCLEOTIDE SEQUENCE [LARGE SCALE GENOMIC DNA]</scope>
    <source>
        <strain evidence="2 3">CCM 8938</strain>
    </source>
</reference>
<protein>
    <submittedName>
        <fullName evidence="2">DUF3667 domain-containing protein</fullName>
    </submittedName>
</protein>
<dbReference type="InterPro" id="IPR022134">
    <property type="entry name" value="DUF3667"/>
</dbReference>
<dbReference type="Pfam" id="PF12412">
    <property type="entry name" value="DUF3667"/>
    <property type="match status" value="1"/>
</dbReference>
<gene>
    <name evidence="2" type="ORF">H7U22_18420</name>
</gene>
<sequence>MDNCKNCSETISGNYCSNCGQAVKFKRIDRHYITHEIEHVLHFERGIFYTIKELLRNPGQNIRNYITDNNRSKLVKPIIFIIITSLIYSIINHLFHIEDGYIKFDETKKSATGSIFEWIQAHYGYANIMMGIFIAFWAKLFFRKYDYNFFEILILLCFVMGIGMLIFSFFALIQGLTHINLMQVAGAVGMVYTIWAIGHFFDKNKAMNYVKAFASYMLGTLTFFILVLIIGVVFELAIKH</sequence>
<keyword evidence="1" id="KW-0472">Membrane</keyword>
<feature type="transmembrane region" description="Helical" evidence="1">
    <location>
        <begin position="213"/>
        <end position="238"/>
    </location>
</feature>
<dbReference type="RefSeq" id="WP_187072828.1">
    <property type="nucleotide sequence ID" value="NZ_JACRYL010000020.1"/>
</dbReference>
<name>A0ABR7KXC9_9SPHI</name>
<organism evidence="2 3">
    <name type="scientific">Pedobacter fastidiosus</name>
    <dbReference type="NCBI Taxonomy" id="2765361"/>
    <lineage>
        <taxon>Bacteria</taxon>
        <taxon>Pseudomonadati</taxon>
        <taxon>Bacteroidota</taxon>
        <taxon>Sphingobacteriia</taxon>
        <taxon>Sphingobacteriales</taxon>
        <taxon>Sphingobacteriaceae</taxon>
        <taxon>Pedobacter</taxon>
    </lineage>
</organism>
<keyword evidence="3" id="KW-1185">Reference proteome</keyword>
<dbReference type="Proteomes" id="UP000652755">
    <property type="component" value="Unassembled WGS sequence"/>
</dbReference>
<feature type="transmembrane region" description="Helical" evidence="1">
    <location>
        <begin position="123"/>
        <end position="142"/>
    </location>
</feature>
<evidence type="ECO:0000313" key="3">
    <source>
        <dbReference type="Proteomes" id="UP000652755"/>
    </source>
</evidence>
<dbReference type="EMBL" id="JACRYL010000020">
    <property type="protein sequence ID" value="MBC6112402.1"/>
    <property type="molecule type" value="Genomic_DNA"/>
</dbReference>
<feature type="transmembrane region" description="Helical" evidence="1">
    <location>
        <begin position="179"/>
        <end position="201"/>
    </location>
</feature>
<keyword evidence="1" id="KW-1133">Transmembrane helix</keyword>
<feature type="transmembrane region" description="Helical" evidence="1">
    <location>
        <begin position="149"/>
        <end position="173"/>
    </location>
</feature>
<feature type="transmembrane region" description="Helical" evidence="1">
    <location>
        <begin position="74"/>
        <end position="95"/>
    </location>
</feature>
<comment type="caution">
    <text evidence="2">The sequence shown here is derived from an EMBL/GenBank/DDBJ whole genome shotgun (WGS) entry which is preliminary data.</text>
</comment>
<evidence type="ECO:0000313" key="2">
    <source>
        <dbReference type="EMBL" id="MBC6112402.1"/>
    </source>
</evidence>